<accession>U9T1C6</accession>
<protein>
    <submittedName>
        <fullName evidence="1">Uncharacterized protein</fullName>
    </submittedName>
</protein>
<dbReference type="HOGENOM" id="CLU_2074393_0_0_1"/>
<organism evidence="1">
    <name type="scientific">Rhizophagus irregularis (strain DAOM 181602 / DAOM 197198 / MUCL 43194)</name>
    <name type="common">Arbuscular mycorrhizal fungus</name>
    <name type="synonym">Glomus intraradices</name>
    <dbReference type="NCBI Taxonomy" id="747089"/>
    <lineage>
        <taxon>Eukaryota</taxon>
        <taxon>Fungi</taxon>
        <taxon>Fungi incertae sedis</taxon>
        <taxon>Mucoromycota</taxon>
        <taxon>Glomeromycotina</taxon>
        <taxon>Glomeromycetes</taxon>
        <taxon>Glomerales</taxon>
        <taxon>Glomeraceae</taxon>
        <taxon>Rhizophagus</taxon>
    </lineage>
</organism>
<gene>
    <name evidence="1" type="ORF">GLOINDRAFT_8821</name>
</gene>
<dbReference type="EMBL" id="KI297441">
    <property type="protein sequence ID" value="ESA00118.1"/>
    <property type="molecule type" value="Genomic_DNA"/>
</dbReference>
<proteinExistence type="predicted"/>
<evidence type="ECO:0000313" key="1">
    <source>
        <dbReference type="EMBL" id="ESA00118.1"/>
    </source>
</evidence>
<reference evidence="1" key="1">
    <citation type="submission" date="2013-07" db="EMBL/GenBank/DDBJ databases">
        <title>The genome of an arbuscular mycorrhizal fungus provides insights into the evolution of the oldest plant symbiosis.</title>
        <authorList>
            <consortium name="DOE Joint Genome Institute"/>
            <person name="Tisserant E."/>
            <person name="Malbreil M."/>
            <person name="Kuo A."/>
            <person name="Kohler A."/>
            <person name="Symeonidi A."/>
            <person name="Balestrini R."/>
            <person name="Charron P."/>
            <person name="Duensing N."/>
            <person name="Frei-dit-Frey N."/>
            <person name="Gianinazzi-Pearson V."/>
            <person name="Gilbert B."/>
            <person name="Handa Y."/>
            <person name="Hijri M."/>
            <person name="Kaul R."/>
            <person name="Kawaguchi M."/>
            <person name="Krajinski F."/>
            <person name="Lammers P."/>
            <person name="Lapierre D."/>
            <person name="Masclaux F.G."/>
            <person name="Murat C."/>
            <person name="Morin E."/>
            <person name="Ndikumana S."/>
            <person name="Pagni M."/>
            <person name="Petitpierre D."/>
            <person name="Requena N."/>
            <person name="Rosikiewicz P."/>
            <person name="Riley R."/>
            <person name="Saito K."/>
            <person name="San Clemente H."/>
            <person name="Shapiro H."/>
            <person name="van Tuinen D."/>
            <person name="Becard G."/>
            <person name="Bonfante P."/>
            <person name="Paszkowski U."/>
            <person name="Shachar-Hill Y."/>
            <person name="Young J.P."/>
            <person name="Sanders I.R."/>
            <person name="Henrissat B."/>
            <person name="Rensing S.A."/>
            <person name="Grigoriev I.V."/>
            <person name="Corradi N."/>
            <person name="Roux C."/>
            <person name="Martin F."/>
        </authorList>
    </citation>
    <scope>NUCLEOTIDE SEQUENCE</scope>
    <source>
        <strain evidence="1">DAOM 197198</strain>
    </source>
</reference>
<dbReference type="AlphaFoldDB" id="U9T1C6"/>
<sequence length="118" mass="13619">MSLVVEKVAAFLAWQHTASIYWHPINTSGICKYFNSIFNFHTCCGKGGSFLAWQHTVSIYYWHPLLLIVSIHQDFANTLIQYYFHTCCGKGGSFLAWQRTASIYWHPLLSIASIHQEF</sequence>
<name>U9T1C6_RHIID</name>